<feature type="domain" description="POTRA" evidence="10">
    <location>
        <begin position="29"/>
        <end position="97"/>
    </location>
</feature>
<keyword evidence="7" id="KW-0131">Cell cycle</keyword>
<dbReference type="EMBL" id="NDYC01000019">
    <property type="protein sequence ID" value="OXZ27417.1"/>
    <property type="molecule type" value="Genomic_DNA"/>
</dbReference>
<dbReference type="InterPro" id="IPR034746">
    <property type="entry name" value="POTRA"/>
</dbReference>
<dbReference type="Pfam" id="PF08478">
    <property type="entry name" value="POTRA_1"/>
    <property type="match status" value="1"/>
</dbReference>
<dbReference type="Proteomes" id="UP000215413">
    <property type="component" value="Unassembled WGS sequence"/>
</dbReference>
<evidence type="ECO:0000256" key="7">
    <source>
        <dbReference type="ARBA" id="ARBA00023306"/>
    </source>
</evidence>
<keyword evidence="5 9" id="KW-1133">Transmembrane helix</keyword>
<evidence type="ECO:0000256" key="2">
    <source>
        <dbReference type="ARBA" id="ARBA00022475"/>
    </source>
</evidence>
<name>A0A233V4U9_FINMA</name>
<gene>
    <name evidence="11" type="ORF">B9N49_03560</name>
</gene>
<feature type="transmembrane region" description="Helical" evidence="9">
    <location>
        <begin position="6"/>
        <end position="29"/>
    </location>
</feature>
<organism evidence="11 12">
    <name type="scientific">Finegoldia magna</name>
    <name type="common">Peptostreptococcus magnus</name>
    <dbReference type="NCBI Taxonomy" id="1260"/>
    <lineage>
        <taxon>Bacteria</taxon>
        <taxon>Bacillati</taxon>
        <taxon>Bacillota</taxon>
        <taxon>Tissierellia</taxon>
        <taxon>Tissierellales</taxon>
        <taxon>Peptoniphilaceae</taxon>
        <taxon>Finegoldia</taxon>
    </lineage>
</organism>
<dbReference type="Gene3D" id="3.10.20.310">
    <property type="entry name" value="membrane protein fhac"/>
    <property type="match status" value="1"/>
</dbReference>
<dbReference type="PANTHER" id="PTHR37820">
    <property type="entry name" value="CELL DIVISION PROTEIN DIVIB"/>
    <property type="match status" value="1"/>
</dbReference>
<dbReference type="AlphaFoldDB" id="A0A233V4U9"/>
<evidence type="ECO:0000256" key="8">
    <source>
        <dbReference type="SAM" id="MobiDB-lite"/>
    </source>
</evidence>
<dbReference type="PROSITE" id="PS51779">
    <property type="entry name" value="POTRA"/>
    <property type="match status" value="1"/>
</dbReference>
<dbReference type="PANTHER" id="PTHR37820:SF1">
    <property type="entry name" value="CELL DIVISION PROTEIN FTSQ"/>
    <property type="match status" value="1"/>
</dbReference>
<dbReference type="InterPro" id="IPR013685">
    <property type="entry name" value="POTRA_FtsQ_type"/>
</dbReference>
<sequence length="240" mass="28026">MRKHRVVIIVAISLFIGLIAYLCATLDYFSIKKITVKNNKIVKISEIKDYSNYSLGENIFRFNKKKLQEKINKDIYIRNANIKKIYPNTIEITVEEAKDICYFEVGKDKIFVDSDFKIVKNKDRIDYSKIVKIVGANENLLKISNLKSDEKFYEFLYNLYSHKILEQLTEINVVNSNDVIMVTKNEIKVFFGDLNDSEKKSNNISKILKEISTKSINTKMLDTKDPQKPFLIKENPEQTE</sequence>
<accession>A0A233V4U9</accession>
<keyword evidence="4 9" id="KW-0812">Transmembrane</keyword>
<evidence type="ECO:0000259" key="10">
    <source>
        <dbReference type="PROSITE" id="PS51779"/>
    </source>
</evidence>
<evidence type="ECO:0000313" key="12">
    <source>
        <dbReference type="Proteomes" id="UP000215413"/>
    </source>
</evidence>
<evidence type="ECO:0000256" key="9">
    <source>
        <dbReference type="SAM" id="Phobius"/>
    </source>
</evidence>
<evidence type="ECO:0000256" key="6">
    <source>
        <dbReference type="ARBA" id="ARBA00023136"/>
    </source>
</evidence>
<evidence type="ECO:0000256" key="1">
    <source>
        <dbReference type="ARBA" id="ARBA00004370"/>
    </source>
</evidence>
<comment type="caution">
    <text evidence="11">The sequence shown here is derived from an EMBL/GenBank/DDBJ whole genome shotgun (WGS) entry which is preliminary data.</text>
</comment>
<reference evidence="12" key="1">
    <citation type="submission" date="2017-04" db="EMBL/GenBank/DDBJ databases">
        <title>Finegoldia magna isolated from orthopedic joint implant-associated infections.</title>
        <authorList>
            <person name="Bjorklund S."/>
            <person name="Bruggemann H."/>
            <person name="Jensen A."/>
            <person name="Hellmark B."/>
            <person name="Soderquist B."/>
        </authorList>
    </citation>
    <scope>NUCLEOTIDE SEQUENCE [LARGE SCALE GENOMIC DNA]</scope>
    <source>
        <strain evidence="12">CCUG 54800</strain>
    </source>
</reference>
<evidence type="ECO:0000313" key="11">
    <source>
        <dbReference type="EMBL" id="OXZ27417.1"/>
    </source>
</evidence>
<evidence type="ECO:0000256" key="4">
    <source>
        <dbReference type="ARBA" id="ARBA00022692"/>
    </source>
</evidence>
<keyword evidence="6 9" id="KW-0472">Membrane</keyword>
<evidence type="ECO:0000256" key="3">
    <source>
        <dbReference type="ARBA" id="ARBA00022618"/>
    </source>
</evidence>
<comment type="subcellular location">
    <subcellularLocation>
        <location evidence="1">Membrane</location>
    </subcellularLocation>
</comment>
<keyword evidence="3 11" id="KW-0132">Cell division</keyword>
<dbReference type="RefSeq" id="WP_094205548.1">
    <property type="nucleotide sequence ID" value="NZ_NDYC01000019.1"/>
</dbReference>
<keyword evidence="2" id="KW-1003">Cell membrane</keyword>
<evidence type="ECO:0000256" key="5">
    <source>
        <dbReference type="ARBA" id="ARBA00022989"/>
    </source>
</evidence>
<dbReference type="GO" id="GO:0051301">
    <property type="term" value="P:cell division"/>
    <property type="evidence" value="ECO:0007669"/>
    <property type="project" value="UniProtKB-KW"/>
</dbReference>
<protein>
    <submittedName>
        <fullName evidence="11">Cell division protein</fullName>
    </submittedName>
</protein>
<dbReference type="GO" id="GO:0005886">
    <property type="term" value="C:plasma membrane"/>
    <property type="evidence" value="ECO:0007669"/>
    <property type="project" value="TreeGrafter"/>
</dbReference>
<proteinExistence type="predicted"/>
<feature type="region of interest" description="Disordered" evidence="8">
    <location>
        <begin position="221"/>
        <end position="240"/>
    </location>
</feature>
<dbReference type="InterPro" id="IPR050487">
    <property type="entry name" value="FtsQ_DivIB"/>
</dbReference>